<sequence>MALSAAPRPSAGAPEFSLSRPNVARMCNYLLNGKDNFEADRLAADDVLRRAPEMLTLVRANRDFLTRAIRRLTEGPGIGQFLDLGTGMPMSPSVHEIAARFHPSPRVAYVDNDSVAVAHARALLDNGDTVVAVDGDLREPERILADPRLTSVIDFERPVAVLLSAVLHFVTDEEGAARIVGALRDALAPGSALVISHACLDHADPQVLADVAEVYTRTGLPLVPRSRARIGEFFTGFELIDPGLTDVAHWPLTTGPRPRPALTFYGGVAGYPARHRMG</sequence>
<proteinExistence type="predicted"/>
<dbReference type="OrthoDB" id="3464048at2"/>
<keyword evidence="1" id="KW-0808">Transferase</keyword>
<dbReference type="AlphaFoldDB" id="A0A1H6B870"/>
<dbReference type="InterPro" id="IPR006764">
    <property type="entry name" value="SAM_dep_MeTrfase_SAV2177_type"/>
</dbReference>
<accession>A0A1H6B870</accession>
<keyword evidence="2" id="KW-1185">Reference proteome</keyword>
<keyword evidence="1" id="KW-0489">Methyltransferase</keyword>
<protein>
    <submittedName>
        <fullName evidence="1">S-adenosyl methyltransferase</fullName>
    </submittedName>
</protein>
<dbReference type="GO" id="GO:0032259">
    <property type="term" value="P:methylation"/>
    <property type="evidence" value="ECO:0007669"/>
    <property type="project" value="UniProtKB-KW"/>
</dbReference>
<dbReference type="PIRSF" id="PIRSF017393">
    <property type="entry name" value="MTase_SAV2177"/>
    <property type="match status" value="1"/>
</dbReference>
<gene>
    <name evidence="1" type="ORF">SAMN04489712_106310</name>
</gene>
<evidence type="ECO:0000313" key="1">
    <source>
        <dbReference type="EMBL" id="SEG56407.1"/>
    </source>
</evidence>
<dbReference type="Gene3D" id="3.40.50.150">
    <property type="entry name" value="Vaccinia Virus protein VP39"/>
    <property type="match status" value="1"/>
</dbReference>
<evidence type="ECO:0000313" key="2">
    <source>
        <dbReference type="Proteomes" id="UP000236723"/>
    </source>
</evidence>
<dbReference type="Pfam" id="PF04672">
    <property type="entry name" value="Methyltransf_19"/>
    <property type="match status" value="1"/>
</dbReference>
<name>A0A1H6B870_9ACTN</name>
<dbReference type="GO" id="GO:0008168">
    <property type="term" value="F:methyltransferase activity"/>
    <property type="evidence" value="ECO:0007669"/>
    <property type="project" value="UniProtKB-KW"/>
</dbReference>
<reference evidence="2" key="1">
    <citation type="submission" date="2016-10" db="EMBL/GenBank/DDBJ databases">
        <authorList>
            <person name="Varghese N."/>
            <person name="Submissions S."/>
        </authorList>
    </citation>
    <scope>NUCLEOTIDE SEQUENCE [LARGE SCALE GENOMIC DNA]</scope>
    <source>
        <strain evidence="2">DSM 43163</strain>
    </source>
</reference>
<dbReference type="RefSeq" id="WP_103938802.1">
    <property type="nucleotide sequence ID" value="NZ_FNVO01000006.1"/>
</dbReference>
<dbReference type="EMBL" id="FNVO01000006">
    <property type="protein sequence ID" value="SEG56407.1"/>
    <property type="molecule type" value="Genomic_DNA"/>
</dbReference>
<organism evidence="1 2">
    <name type="scientific">Thermomonospora echinospora</name>
    <dbReference type="NCBI Taxonomy" id="1992"/>
    <lineage>
        <taxon>Bacteria</taxon>
        <taxon>Bacillati</taxon>
        <taxon>Actinomycetota</taxon>
        <taxon>Actinomycetes</taxon>
        <taxon>Streptosporangiales</taxon>
        <taxon>Thermomonosporaceae</taxon>
        <taxon>Thermomonospora</taxon>
    </lineage>
</organism>
<dbReference type="InterPro" id="IPR029063">
    <property type="entry name" value="SAM-dependent_MTases_sf"/>
</dbReference>
<dbReference type="SUPFAM" id="SSF53335">
    <property type="entry name" value="S-adenosyl-L-methionine-dependent methyltransferases"/>
    <property type="match status" value="1"/>
</dbReference>
<dbReference type="Proteomes" id="UP000236723">
    <property type="component" value="Unassembled WGS sequence"/>
</dbReference>